<proteinExistence type="predicted"/>
<dbReference type="PANTHER" id="PTHR28180">
    <property type="entry name" value="CONSERVED MITOCHONDRIAL PROTEIN-RELATED"/>
    <property type="match status" value="1"/>
</dbReference>
<evidence type="ECO:0000313" key="2">
    <source>
        <dbReference type="Proteomes" id="UP001056012"/>
    </source>
</evidence>
<dbReference type="AlphaFoldDB" id="A0A9Q9DUD6"/>
<organism evidence="1 2">
    <name type="scientific">Curvularia clavata</name>
    <dbReference type="NCBI Taxonomy" id="95742"/>
    <lineage>
        <taxon>Eukaryota</taxon>
        <taxon>Fungi</taxon>
        <taxon>Dikarya</taxon>
        <taxon>Ascomycota</taxon>
        <taxon>Pezizomycotina</taxon>
        <taxon>Dothideomycetes</taxon>
        <taxon>Pleosporomycetidae</taxon>
        <taxon>Pleosporales</taxon>
        <taxon>Pleosporineae</taxon>
        <taxon>Pleosporaceae</taxon>
        <taxon>Curvularia</taxon>
    </lineage>
</organism>
<dbReference type="EMBL" id="CP089277">
    <property type="protein sequence ID" value="USP78336.1"/>
    <property type="molecule type" value="Genomic_DNA"/>
</dbReference>
<accession>A0A9Q9DUD6</accession>
<name>A0A9Q9DUD6_CURCL</name>
<protein>
    <submittedName>
        <fullName evidence="1">Uncharacterized protein</fullName>
    </submittedName>
</protein>
<sequence>MSAPTTDAVPIPREPSTSEALSLFQTIEETFPSKSLGPDKWYIVLLAALVSGGQPNFSPLLYQHLIQRSEYQTPDERQALLRRLRETLMKLVIIVGVCKPLEAIFDIAAVVRDEDKDLSATR</sequence>
<keyword evidence="2" id="KW-1185">Reference proteome</keyword>
<dbReference type="Proteomes" id="UP001056012">
    <property type="component" value="Chromosome 4"/>
</dbReference>
<evidence type="ECO:0000313" key="1">
    <source>
        <dbReference type="EMBL" id="USP78336.1"/>
    </source>
</evidence>
<dbReference type="VEuPathDB" id="FungiDB:yc1106_05610"/>
<dbReference type="PANTHER" id="PTHR28180:SF5">
    <property type="entry name" value="DNA POLYMERASE ALPHA SUBUNIT B"/>
    <property type="match status" value="1"/>
</dbReference>
<gene>
    <name evidence="1" type="ORF">yc1106_05610</name>
</gene>
<dbReference type="OrthoDB" id="5537330at2759"/>
<reference evidence="1" key="1">
    <citation type="submission" date="2021-12" db="EMBL/GenBank/DDBJ databases">
        <title>Curvularia clavata genome.</title>
        <authorList>
            <person name="Cao Y."/>
        </authorList>
    </citation>
    <scope>NUCLEOTIDE SEQUENCE</scope>
    <source>
        <strain evidence="1">Yc1106</strain>
    </source>
</reference>
<dbReference type="InterPro" id="IPR052999">
    <property type="entry name" value="PTS1_Protein"/>
</dbReference>